<comment type="caution">
    <text evidence="3">The sequence shown here is derived from an EMBL/GenBank/DDBJ whole genome shotgun (WGS) entry which is preliminary data.</text>
</comment>
<feature type="chain" id="PRO_5002575947" description="Integral membrane protein" evidence="2">
    <location>
        <begin position="22"/>
        <end position="137"/>
    </location>
</feature>
<accession>A0A0G9H8Q6</accession>
<dbReference type="Gene3D" id="3.10.450.160">
    <property type="entry name" value="inner membrane protein cigr"/>
    <property type="match status" value="1"/>
</dbReference>
<name>A0A0G9H8Q6_9GAMM</name>
<evidence type="ECO:0000313" key="3">
    <source>
        <dbReference type="EMBL" id="KLD65846.1"/>
    </source>
</evidence>
<protein>
    <recommendedName>
        <fullName evidence="5">Integral membrane protein</fullName>
    </recommendedName>
</protein>
<proteinExistence type="predicted"/>
<dbReference type="STRING" id="1440762.Y882_01350"/>
<reference evidence="3 4" key="1">
    <citation type="journal article" date="2015" name="Antonie Van Leeuwenhoek">
        <title>A phylogenomic and molecular marker based taxonomic framework for the order Xanthomonadales: proposal to transfer the families Algiphilaceae and Solimonadaceae to the order Nevskiales ord. nov. and to create a new family within the order Xanthomonadales, the family Rhodanobacteraceae fam. nov., containing the genus Rhodanobacter and its closest relatives.</title>
        <authorList>
            <person name="Naushad S."/>
            <person name="Adeolu M."/>
            <person name="Wong S."/>
            <person name="Sohail M."/>
            <person name="Schellhorn H.E."/>
            <person name="Gupta R.S."/>
        </authorList>
    </citation>
    <scope>NUCLEOTIDE SEQUENCE [LARGE SCALE GENOMIC DNA]</scope>
    <source>
        <strain evidence="3 4">DSM 16301</strain>
    </source>
</reference>
<keyword evidence="2" id="KW-0732">Signal</keyword>
<organism evidence="3 4">
    <name type="scientific">Dyella japonica DSM 16301</name>
    <dbReference type="NCBI Taxonomy" id="1440762"/>
    <lineage>
        <taxon>Bacteria</taxon>
        <taxon>Pseudomonadati</taxon>
        <taxon>Pseudomonadota</taxon>
        <taxon>Gammaproteobacteria</taxon>
        <taxon>Lysobacterales</taxon>
        <taxon>Rhodanobacteraceae</taxon>
        <taxon>Dyella</taxon>
    </lineage>
</organism>
<sequence>MKKTLFALMLGAVMASTTVAAAPFQYDDHHDQHDQDRHDDHHDQGHDRDHDHDRGYDRDHDRHDYVIVHDRGNHEGWYHRGGRVPEEYYHDRRYYVDYHSYHLAPPPPEHVWVRSDTGDFLLVAVATGVIADLVINH</sequence>
<evidence type="ECO:0000313" key="4">
    <source>
        <dbReference type="Proteomes" id="UP000035481"/>
    </source>
</evidence>
<feature type="signal peptide" evidence="2">
    <location>
        <begin position="1"/>
        <end position="21"/>
    </location>
</feature>
<dbReference type="PATRIC" id="fig|1440762.4.peg.1933"/>
<dbReference type="Pfam" id="PF11776">
    <property type="entry name" value="RcnB"/>
    <property type="match status" value="1"/>
</dbReference>
<dbReference type="AlphaFoldDB" id="A0A0G9H8Q6"/>
<gene>
    <name evidence="3" type="ORF">Y882_01350</name>
</gene>
<feature type="region of interest" description="Disordered" evidence="1">
    <location>
        <begin position="29"/>
        <end position="59"/>
    </location>
</feature>
<evidence type="ECO:0000256" key="2">
    <source>
        <dbReference type="SAM" id="SignalP"/>
    </source>
</evidence>
<dbReference type="EMBL" id="JPLA01000003">
    <property type="protein sequence ID" value="KLD65846.1"/>
    <property type="molecule type" value="Genomic_DNA"/>
</dbReference>
<evidence type="ECO:0008006" key="5">
    <source>
        <dbReference type="Google" id="ProtNLM"/>
    </source>
</evidence>
<evidence type="ECO:0000256" key="1">
    <source>
        <dbReference type="SAM" id="MobiDB-lite"/>
    </source>
</evidence>
<dbReference type="RefSeq" id="WP_046970067.1">
    <property type="nucleotide sequence ID" value="NZ_JPLA01000003.1"/>
</dbReference>
<dbReference type="InterPro" id="IPR024572">
    <property type="entry name" value="RcnB"/>
</dbReference>
<dbReference type="Proteomes" id="UP000035481">
    <property type="component" value="Unassembled WGS sequence"/>
</dbReference>